<dbReference type="SUPFAM" id="SSF63411">
    <property type="entry name" value="LuxS/MPP-like metallohydrolase"/>
    <property type="match status" value="4"/>
</dbReference>
<dbReference type="Proteomes" id="UP000824469">
    <property type="component" value="Unassembled WGS sequence"/>
</dbReference>
<evidence type="ECO:0000256" key="6">
    <source>
        <dbReference type="ARBA" id="ARBA00023049"/>
    </source>
</evidence>
<evidence type="ECO:0000256" key="3">
    <source>
        <dbReference type="ARBA" id="ARBA00022723"/>
    </source>
</evidence>
<evidence type="ECO:0000259" key="10">
    <source>
        <dbReference type="Pfam" id="PF16187"/>
    </source>
</evidence>
<accession>A0AA38CQK4</accession>
<dbReference type="Gene3D" id="3.30.830.10">
    <property type="entry name" value="Metalloenzyme, LuxS/M16 peptidase-like"/>
    <property type="match status" value="5"/>
</dbReference>
<dbReference type="Pfam" id="PF05193">
    <property type="entry name" value="Peptidase_M16_C"/>
    <property type="match status" value="1"/>
</dbReference>
<keyword evidence="2" id="KW-0645">Protease</keyword>
<dbReference type="GO" id="GO:0005829">
    <property type="term" value="C:cytosol"/>
    <property type="evidence" value="ECO:0007669"/>
    <property type="project" value="TreeGrafter"/>
</dbReference>
<evidence type="ECO:0000256" key="4">
    <source>
        <dbReference type="ARBA" id="ARBA00022801"/>
    </source>
</evidence>
<evidence type="ECO:0000256" key="2">
    <source>
        <dbReference type="ARBA" id="ARBA00022670"/>
    </source>
</evidence>
<feature type="domain" description="Peptidase M16 N-terminal" evidence="8">
    <location>
        <begin position="30"/>
        <end position="164"/>
    </location>
</feature>
<evidence type="ECO:0000313" key="13">
    <source>
        <dbReference type="Proteomes" id="UP000824469"/>
    </source>
</evidence>
<dbReference type="PANTHER" id="PTHR43690:SF18">
    <property type="entry name" value="INSULIN-DEGRADING ENZYME-RELATED"/>
    <property type="match status" value="1"/>
</dbReference>
<comment type="similarity">
    <text evidence="1 7">Belongs to the peptidase M16 family.</text>
</comment>
<dbReference type="Pfam" id="PF16187">
    <property type="entry name" value="Peptidase_M16_M"/>
    <property type="match status" value="1"/>
</dbReference>
<dbReference type="InterPro" id="IPR050626">
    <property type="entry name" value="Peptidase_M16"/>
</dbReference>
<dbReference type="GO" id="GO:0004222">
    <property type="term" value="F:metalloendopeptidase activity"/>
    <property type="evidence" value="ECO:0007669"/>
    <property type="project" value="InterPro"/>
</dbReference>
<evidence type="ECO:0000259" key="9">
    <source>
        <dbReference type="Pfam" id="PF05193"/>
    </source>
</evidence>
<dbReference type="FunFam" id="3.30.830.10:FF:000004">
    <property type="entry name" value="Putative insulin-degrading enzyme"/>
    <property type="match status" value="1"/>
</dbReference>
<dbReference type="InterPro" id="IPR001431">
    <property type="entry name" value="Pept_M16_Zn_BS"/>
</dbReference>
<feature type="non-terminal residue" evidence="12">
    <location>
        <position position="807"/>
    </location>
</feature>
<evidence type="ECO:0000313" key="12">
    <source>
        <dbReference type="EMBL" id="KAH9301837.1"/>
    </source>
</evidence>
<keyword evidence="3" id="KW-0479">Metal-binding</keyword>
<evidence type="ECO:0000256" key="1">
    <source>
        <dbReference type="ARBA" id="ARBA00007261"/>
    </source>
</evidence>
<dbReference type="InterPro" id="IPR007863">
    <property type="entry name" value="Peptidase_M16_C"/>
</dbReference>
<dbReference type="AlphaFoldDB" id="A0AA38CQK4"/>
<dbReference type="InterPro" id="IPR011765">
    <property type="entry name" value="Pept_M16_N"/>
</dbReference>
<dbReference type="PROSITE" id="PS00143">
    <property type="entry name" value="INSULINASE"/>
    <property type="match status" value="1"/>
</dbReference>
<evidence type="ECO:0008006" key="14">
    <source>
        <dbReference type="Google" id="ProtNLM"/>
    </source>
</evidence>
<dbReference type="InterPro" id="IPR032632">
    <property type="entry name" value="Peptidase_M16_M"/>
</dbReference>
<keyword evidence="4" id="KW-0378">Hydrolase</keyword>
<dbReference type="GO" id="GO:0043171">
    <property type="term" value="P:peptide catabolic process"/>
    <property type="evidence" value="ECO:0007669"/>
    <property type="project" value="TreeGrafter"/>
</dbReference>
<feature type="domain" description="Peptidase M16 middle/third" evidence="10">
    <location>
        <begin position="377"/>
        <end position="582"/>
    </location>
</feature>
<comment type="caution">
    <text evidence="12">The sequence shown here is derived from an EMBL/GenBank/DDBJ whole genome shotgun (WGS) entry which is preliminary data.</text>
</comment>
<evidence type="ECO:0000259" key="8">
    <source>
        <dbReference type="Pfam" id="PF00675"/>
    </source>
</evidence>
<evidence type="ECO:0000259" key="11">
    <source>
        <dbReference type="Pfam" id="PF22456"/>
    </source>
</evidence>
<dbReference type="Pfam" id="PF22456">
    <property type="entry name" value="PqqF-like_C_4"/>
    <property type="match status" value="1"/>
</dbReference>
<dbReference type="PANTHER" id="PTHR43690">
    <property type="entry name" value="NARDILYSIN"/>
    <property type="match status" value="1"/>
</dbReference>
<dbReference type="InterPro" id="IPR011249">
    <property type="entry name" value="Metalloenz_LuxS/M16"/>
</dbReference>
<sequence length="807" mass="93149">MEQNEGITIVKPRNDKREYKRLLLPNSLQILLISDPETDKAAAAMGVSIGTFSDPGGLEGLAHFLEHMLFYASEKYPLEDSYMQYLTEHGGRSNAFTSSEHTNFHFDVNASYFEEALDRFAQFFICPLMSQDATSREINAVDSENKKNVLVDAWRWNQLQKHLSSSDHPFHKFSTGNKDTLDVRPTAKGVDIREELLKFYERYYSSNLMHLVVYAKETIEELQKLVEVKFSGIKNTQRSRPYFAGQPCHSEHLQILVKTVPIKEGHTLSILWPITPEIKNYKEGPSRYLGHLIGHEGDGSLFCLLKSLGWANGLSAGETESSLEYAFFGIMIELTDAGQGHMEEIVEFTFQYLNILRKIGVAEWIFNEVQAISETKFHFQDKIPPLNYVTNIASNMELYPPQDWLVASSLPSKFNPITIQMVLDQLVPNSSRVFWSSKQFEGQTDKTEPWYGTTFSLEKIRDELAKQWESSQPDPRLGLPSPNVFIPTDLCLKQVEDKVRQPRLLRKSKFSRLWYKPDTMFFTPKAFIRLDFNCPESNSSPEAEILTDIFTRLLVDYLNEYAYYAEVAGLYYSIDHTGTGFQEKVLKNYLNFKFQQPYQQALYYCSLLLEHRMWQRNEFLEVIPQIEADDLMKFAPRITSRTFFECYVAGNMTSKEAESLVEHIEDSLFNGPVAPCKPLFPSQHLERRIIKLDSGTNYYYPVEGLNEQDENSALHHYIQLEQDDLKINVELELFVLSAKQAAFHQLRSIEQLGYIVVLMKRNDSGIQGAQFIIQSTVKDPTQLDIRVESFLRMFESKLHAMPDDEFK</sequence>
<organism evidence="12 13">
    <name type="scientific">Taxus chinensis</name>
    <name type="common">Chinese yew</name>
    <name type="synonym">Taxus wallichiana var. chinensis</name>
    <dbReference type="NCBI Taxonomy" id="29808"/>
    <lineage>
        <taxon>Eukaryota</taxon>
        <taxon>Viridiplantae</taxon>
        <taxon>Streptophyta</taxon>
        <taxon>Embryophyta</taxon>
        <taxon>Tracheophyta</taxon>
        <taxon>Spermatophyta</taxon>
        <taxon>Pinopsida</taxon>
        <taxon>Pinidae</taxon>
        <taxon>Conifers II</taxon>
        <taxon>Cupressales</taxon>
        <taxon>Taxaceae</taxon>
        <taxon>Taxus</taxon>
    </lineage>
</organism>
<feature type="domain" description="Peptidase M16 C-terminal" evidence="9">
    <location>
        <begin position="193"/>
        <end position="371"/>
    </location>
</feature>
<dbReference type="GO" id="GO:0005739">
    <property type="term" value="C:mitochondrion"/>
    <property type="evidence" value="ECO:0007669"/>
    <property type="project" value="TreeGrafter"/>
</dbReference>
<name>A0AA38CQK4_TAXCH</name>
<dbReference type="InterPro" id="IPR054734">
    <property type="entry name" value="PqqF-like_C_4"/>
</dbReference>
<feature type="domain" description="Coenzyme PQQ synthesis protein F-like C-terminal lobe" evidence="11">
    <location>
        <begin position="739"/>
        <end position="807"/>
    </location>
</feature>
<evidence type="ECO:0000256" key="7">
    <source>
        <dbReference type="RuleBase" id="RU004447"/>
    </source>
</evidence>
<dbReference type="OMA" id="WIFDEMK"/>
<protein>
    <recommendedName>
        <fullName evidence="14">Insulin-degrading enzyme-like 1, peroxisomal</fullName>
    </recommendedName>
</protein>
<keyword evidence="6" id="KW-0482">Metalloprotease</keyword>
<dbReference type="FunFam" id="3.30.830.10:FF:000005">
    <property type="entry name" value="nardilysin isoform X1"/>
    <property type="match status" value="1"/>
</dbReference>
<evidence type="ECO:0000256" key="5">
    <source>
        <dbReference type="ARBA" id="ARBA00022833"/>
    </source>
</evidence>
<dbReference type="GO" id="GO:0051603">
    <property type="term" value="P:proteolysis involved in protein catabolic process"/>
    <property type="evidence" value="ECO:0007669"/>
    <property type="project" value="TreeGrafter"/>
</dbReference>
<gene>
    <name evidence="12" type="ORF">KI387_013420</name>
</gene>
<keyword evidence="13" id="KW-1185">Reference proteome</keyword>
<dbReference type="EMBL" id="JAHRHJ020000009">
    <property type="protein sequence ID" value="KAH9301837.1"/>
    <property type="molecule type" value="Genomic_DNA"/>
</dbReference>
<proteinExistence type="inferred from homology"/>
<reference evidence="12 13" key="1">
    <citation type="journal article" date="2021" name="Nat. Plants">
        <title>The Taxus genome provides insights into paclitaxel biosynthesis.</title>
        <authorList>
            <person name="Xiong X."/>
            <person name="Gou J."/>
            <person name="Liao Q."/>
            <person name="Li Y."/>
            <person name="Zhou Q."/>
            <person name="Bi G."/>
            <person name="Li C."/>
            <person name="Du R."/>
            <person name="Wang X."/>
            <person name="Sun T."/>
            <person name="Guo L."/>
            <person name="Liang H."/>
            <person name="Lu P."/>
            <person name="Wu Y."/>
            <person name="Zhang Z."/>
            <person name="Ro D.K."/>
            <person name="Shang Y."/>
            <person name="Huang S."/>
            <person name="Yan J."/>
        </authorList>
    </citation>
    <scope>NUCLEOTIDE SEQUENCE [LARGE SCALE GENOMIC DNA]</scope>
    <source>
        <strain evidence="12">Ta-2019</strain>
    </source>
</reference>
<dbReference type="Pfam" id="PF00675">
    <property type="entry name" value="Peptidase_M16"/>
    <property type="match status" value="1"/>
</dbReference>
<dbReference type="GO" id="GO:0046872">
    <property type="term" value="F:metal ion binding"/>
    <property type="evidence" value="ECO:0007669"/>
    <property type="project" value="UniProtKB-KW"/>
</dbReference>
<keyword evidence="5" id="KW-0862">Zinc</keyword>